<evidence type="ECO:0000313" key="5">
    <source>
        <dbReference type="Proteomes" id="UP000650582"/>
    </source>
</evidence>
<reference evidence="4" key="1">
    <citation type="submission" date="2020-09" db="EMBL/GenBank/DDBJ databases">
        <title>Comparative genome analyses of four rice-infecting Rhizoctonia solani isolates reveal extensive enrichment of homogalacturonan modification genes.</title>
        <authorList>
            <person name="Lee D.-Y."/>
            <person name="Jeon J."/>
            <person name="Kim K.-T."/>
            <person name="Cheong K."/>
            <person name="Song H."/>
            <person name="Choi G."/>
            <person name="Ko J."/>
            <person name="Opiyo S.O."/>
            <person name="Zuo S."/>
            <person name="Madhav S."/>
            <person name="Lee Y.-H."/>
            <person name="Wang G.-L."/>
        </authorList>
    </citation>
    <scope>NUCLEOTIDE SEQUENCE</scope>
    <source>
        <strain evidence="4">AG1-IA YN-7</strain>
    </source>
</reference>
<dbReference type="Proteomes" id="UP000650582">
    <property type="component" value="Unassembled WGS sequence"/>
</dbReference>
<dbReference type="Pfam" id="PF07910">
    <property type="entry name" value="Peptidase_C78"/>
    <property type="match status" value="1"/>
</dbReference>
<feature type="compositionally biased region" description="Basic and acidic residues" evidence="2">
    <location>
        <begin position="372"/>
        <end position="385"/>
    </location>
</feature>
<evidence type="ECO:0000313" key="4">
    <source>
        <dbReference type="EMBL" id="KAF8666695.1"/>
    </source>
</evidence>
<protein>
    <recommendedName>
        <fullName evidence="3">UFSP1/2/DUB catalytic domain-containing protein</fullName>
    </recommendedName>
</protein>
<name>A0A8H7H1T3_9AGAM</name>
<proteinExistence type="predicted"/>
<dbReference type="AlphaFoldDB" id="A0A8H7H1T3"/>
<dbReference type="Gene3D" id="3.90.70.130">
    <property type="match status" value="1"/>
</dbReference>
<feature type="region of interest" description="Disordered" evidence="2">
    <location>
        <begin position="352"/>
        <end position="385"/>
    </location>
</feature>
<gene>
    <name evidence="4" type="ORF">RHS04_09494</name>
</gene>
<dbReference type="InterPro" id="IPR012462">
    <property type="entry name" value="UFSP1/2_DUB_cat"/>
</dbReference>
<evidence type="ECO:0000256" key="2">
    <source>
        <dbReference type="SAM" id="MobiDB-lite"/>
    </source>
</evidence>
<dbReference type="EMBL" id="JACYCC010000398">
    <property type="protein sequence ID" value="KAF8666695.1"/>
    <property type="molecule type" value="Genomic_DNA"/>
</dbReference>
<keyword evidence="1" id="KW-0378">Hydrolase</keyword>
<evidence type="ECO:0000256" key="1">
    <source>
        <dbReference type="ARBA" id="ARBA00022801"/>
    </source>
</evidence>
<accession>A0A8H7H1T3</accession>
<comment type="caution">
    <text evidence="4">The sequence shown here is derived from an EMBL/GenBank/DDBJ whole genome shotgun (WGS) entry which is preliminary data.</text>
</comment>
<evidence type="ECO:0000259" key="3">
    <source>
        <dbReference type="Pfam" id="PF07910"/>
    </source>
</evidence>
<dbReference type="GO" id="GO:0016787">
    <property type="term" value="F:hydrolase activity"/>
    <property type="evidence" value="ECO:0007669"/>
    <property type="project" value="UniProtKB-KW"/>
</dbReference>
<feature type="domain" description="UFSP1/2/DUB catalytic" evidence="3">
    <location>
        <begin position="131"/>
        <end position="299"/>
    </location>
</feature>
<organism evidence="4 5">
    <name type="scientific">Rhizoctonia solani</name>
    <dbReference type="NCBI Taxonomy" id="456999"/>
    <lineage>
        <taxon>Eukaryota</taxon>
        <taxon>Fungi</taxon>
        <taxon>Dikarya</taxon>
        <taxon>Basidiomycota</taxon>
        <taxon>Agaricomycotina</taxon>
        <taxon>Agaricomycetes</taxon>
        <taxon>Cantharellales</taxon>
        <taxon>Ceratobasidiaceae</taxon>
        <taxon>Rhizoctonia</taxon>
    </lineage>
</organism>
<sequence length="477" mass="52902">MRESLVSTAGDDNKDYAFCELCREPLQELSPEGRETHYEAHFNHGDGLEINELDAQLAATISIQGSSPSRGIIAPVTHSSLQRVIPPQKPRENVFWHPDCGSPVPPRVITPGIIPILARALERPGSKGGALCTPLATHYGTEYWDLGWGCGYRNFLMACSALAAQDICPEYRRLLMDDICGPPGVRNLQVWIEDAWRRGYDTHGATQLRHHLLGTRKWIGTAAHLALIQWLTAHFMEQSNDLSSGPNGDHTTPHVYMSTKMPIVLQHKGHSRTVVGIELTKSGETNILIYDPARRPDTAIRKAGLKVHASGVTSVGLNLFPLPQKGHKHRSSAKAKGFFDRVIKRRPHNEMNEQTPKRMRGGAVDNDNCESSGKENGYKLGPVEDRGHNNYESLKDSDTNFRANGEIRPSEDNADLLATLQGLDLGRVLSTYRVTSSQLSKKDQYQILWFPMTAPLTGPERDACKIVRSERMIASAS</sequence>